<dbReference type="AlphaFoldDB" id="A0A0J8UF97"/>
<proteinExistence type="predicted"/>
<dbReference type="RefSeq" id="WP_048895534.1">
    <property type="nucleotide sequence ID" value="NZ_LFOD01000003.1"/>
</dbReference>
<evidence type="ECO:0000313" key="2">
    <source>
        <dbReference type="Proteomes" id="UP000037594"/>
    </source>
</evidence>
<sequence length="494" mass="53156">MPSFSLATEPWIPVVTESGSELVSLSEALRPGVRDIASGRVLDDAAIRSVALAAVIAARRADADPVQWVLQHAEDFDIFHPQRPFWQNPDMAQYIDVEGAVRPLIDQDYAVDLGTGSAAVNMHHTHSGVTYTPAQSARLLVGRMLYSVGGIQQFPSSDSGPYGKGVASAIATVATNRPFVWLDTGDFAESLALNAELTRDHPAGTFHFGWPQTNPTPPVHDATPTGVLDALTWVGRSAFVVPGDPVTGIMLVDGLRWPEVKKSTISGRPYTAEDEGQLIPFTVYARKDGKTSNPLLPQSVHVERPPWRQLLSGLAGEQPEGSVLAAVQAGGLPPGTRIRIAGLASYQARRDGTVTGDLPVPVEDVDPAAVSAVIDSVLGAHGSDLNAIENTCARDENGNATRGESTARRNRLDQFRPLRDELHQLTRRALLGKLTQAEFSAAATAASENATTRSLAALRVTRPLHAARAERNIEYFRHQAREKAQQTKDKEPVA</sequence>
<dbReference type="Proteomes" id="UP000037594">
    <property type="component" value="Unassembled WGS sequence"/>
</dbReference>
<dbReference type="EMBL" id="LFOD01000003">
    <property type="protein sequence ID" value="KMV19597.1"/>
    <property type="molecule type" value="Genomic_DNA"/>
</dbReference>
<protein>
    <submittedName>
        <fullName evidence="1">Uncharacterized protein</fullName>
    </submittedName>
</protein>
<reference evidence="1 2" key="1">
    <citation type="submission" date="2015-06" db="EMBL/GenBank/DDBJ databases">
        <title>Genome sequence of Mycobacterium conceptionense strain MLE.</title>
        <authorList>
            <person name="Greninger A.L."/>
            <person name="Cunningham G."/>
            <person name="Chiu C.Y."/>
            <person name="Miller S."/>
        </authorList>
    </citation>
    <scope>NUCLEOTIDE SEQUENCE [LARGE SCALE GENOMIC DNA]</scope>
    <source>
        <strain evidence="1 2">MLE</strain>
    </source>
</reference>
<dbReference type="InterPro" id="IPR013381">
    <property type="entry name" value="CRISPR-assoc_prot_Cse1"/>
</dbReference>
<name>A0A0J8UF97_9MYCO</name>
<dbReference type="OrthoDB" id="3187690at2"/>
<accession>A0A0J8UF97</accession>
<comment type="caution">
    <text evidence="1">The sequence shown here is derived from an EMBL/GenBank/DDBJ whole genome shotgun (WGS) entry which is preliminary data.</text>
</comment>
<evidence type="ECO:0000313" key="1">
    <source>
        <dbReference type="EMBL" id="KMV19597.1"/>
    </source>
</evidence>
<gene>
    <name evidence="1" type="ORF">ACT17_05980</name>
</gene>
<dbReference type="PATRIC" id="fig|451644.5.peg.1208"/>
<dbReference type="Pfam" id="PF09481">
    <property type="entry name" value="CRISPR_Cse1"/>
    <property type="match status" value="1"/>
</dbReference>
<organism evidence="1 2">
    <name type="scientific">Mycolicibacterium conceptionense</name>
    <dbReference type="NCBI Taxonomy" id="451644"/>
    <lineage>
        <taxon>Bacteria</taxon>
        <taxon>Bacillati</taxon>
        <taxon>Actinomycetota</taxon>
        <taxon>Actinomycetes</taxon>
        <taxon>Mycobacteriales</taxon>
        <taxon>Mycobacteriaceae</taxon>
        <taxon>Mycolicibacterium</taxon>
    </lineage>
</organism>